<dbReference type="InterPro" id="IPR009061">
    <property type="entry name" value="DNA-bd_dom_put_sf"/>
</dbReference>
<dbReference type="Pfam" id="PF13411">
    <property type="entry name" value="MerR_1"/>
    <property type="match status" value="1"/>
</dbReference>
<dbReference type="RefSeq" id="WP_311547256.1">
    <property type="nucleotide sequence ID" value="NZ_JAVREK010000029.1"/>
</dbReference>
<dbReference type="PROSITE" id="PS50937">
    <property type="entry name" value="HTH_MERR_2"/>
    <property type="match status" value="1"/>
</dbReference>
<protein>
    <submittedName>
        <fullName evidence="3">MerR family transcriptional regulator</fullName>
    </submittedName>
</protein>
<evidence type="ECO:0000313" key="3">
    <source>
        <dbReference type="EMBL" id="MDT0304752.1"/>
    </source>
</evidence>
<reference evidence="4" key="1">
    <citation type="submission" date="2023-07" db="EMBL/GenBank/DDBJ databases">
        <title>30 novel species of actinomycetes from the DSMZ collection.</title>
        <authorList>
            <person name="Nouioui I."/>
        </authorList>
    </citation>
    <scope>NUCLEOTIDE SEQUENCE [LARGE SCALE GENOMIC DNA]</scope>
    <source>
        <strain evidence="4">DSM 45055</strain>
    </source>
</reference>
<accession>A0ABU2KZS0</accession>
<evidence type="ECO:0000313" key="4">
    <source>
        <dbReference type="Proteomes" id="UP001183226"/>
    </source>
</evidence>
<evidence type="ECO:0000259" key="2">
    <source>
        <dbReference type="PROSITE" id="PS50937"/>
    </source>
</evidence>
<dbReference type="SMART" id="SM00422">
    <property type="entry name" value="HTH_MERR"/>
    <property type="match status" value="1"/>
</dbReference>
<dbReference type="InterPro" id="IPR047057">
    <property type="entry name" value="MerR_fam"/>
</dbReference>
<keyword evidence="4" id="KW-1185">Reference proteome</keyword>
<evidence type="ECO:0000256" key="1">
    <source>
        <dbReference type="ARBA" id="ARBA00023125"/>
    </source>
</evidence>
<dbReference type="Proteomes" id="UP001183226">
    <property type="component" value="Unassembled WGS sequence"/>
</dbReference>
<dbReference type="Gene3D" id="1.10.1660.10">
    <property type="match status" value="1"/>
</dbReference>
<feature type="domain" description="HTH merR-type" evidence="2">
    <location>
        <begin position="21"/>
        <end position="86"/>
    </location>
</feature>
<name>A0ABU2KZS0_9ACTN</name>
<dbReference type="EMBL" id="JAVREK010000029">
    <property type="protein sequence ID" value="MDT0304752.1"/>
    <property type="molecule type" value="Genomic_DNA"/>
</dbReference>
<dbReference type="InterPro" id="IPR000551">
    <property type="entry name" value="MerR-type_HTH_dom"/>
</dbReference>
<comment type="caution">
    <text evidence="3">The sequence shown here is derived from an EMBL/GenBank/DDBJ whole genome shotgun (WGS) entry which is preliminary data.</text>
</comment>
<dbReference type="PANTHER" id="PTHR30204">
    <property type="entry name" value="REDOX-CYCLING DRUG-SENSING TRANSCRIPTIONAL ACTIVATOR SOXR"/>
    <property type="match status" value="1"/>
</dbReference>
<keyword evidence="1" id="KW-0238">DNA-binding</keyword>
<dbReference type="PANTHER" id="PTHR30204:SF93">
    <property type="entry name" value="HTH MERR-TYPE DOMAIN-CONTAINING PROTEIN"/>
    <property type="match status" value="1"/>
</dbReference>
<organism evidence="3 4">
    <name type="scientific">Streptomonospora wellingtoniae</name>
    <dbReference type="NCBI Taxonomy" id="3075544"/>
    <lineage>
        <taxon>Bacteria</taxon>
        <taxon>Bacillati</taxon>
        <taxon>Actinomycetota</taxon>
        <taxon>Actinomycetes</taxon>
        <taxon>Streptosporangiales</taxon>
        <taxon>Nocardiopsidaceae</taxon>
        <taxon>Streptomonospora</taxon>
    </lineage>
</organism>
<sequence length="150" mass="16211">MKSSSPAQEGPASFEASRSGIGELAARFGLATHVLRHWEAAGLLTPERRANGRRCYTAGDATRVAIILRCKEAGLGLEQIRTLLNAPGPVKRNAVMKARVAELESRIAKAEAAKYLLECALTCTAEDIASCPHYQRIMAANVPEKRHEDG</sequence>
<proteinExistence type="predicted"/>
<dbReference type="SUPFAM" id="SSF46955">
    <property type="entry name" value="Putative DNA-binding domain"/>
    <property type="match status" value="1"/>
</dbReference>
<dbReference type="CDD" id="cd00592">
    <property type="entry name" value="HTH_MerR-like"/>
    <property type="match status" value="1"/>
</dbReference>
<gene>
    <name evidence="3" type="ORF">RM446_21760</name>
</gene>